<dbReference type="Proteomes" id="UP000267250">
    <property type="component" value="Chromosome"/>
</dbReference>
<evidence type="ECO:0000313" key="3">
    <source>
        <dbReference type="Proteomes" id="UP000267250"/>
    </source>
</evidence>
<evidence type="ECO:0000313" key="2">
    <source>
        <dbReference type="EMBL" id="AZR74530.1"/>
    </source>
</evidence>
<dbReference type="KEGG" id="aft:BBF96_14730"/>
<keyword evidence="1" id="KW-0472">Membrane</keyword>
<proteinExistence type="predicted"/>
<dbReference type="RefSeq" id="WP_127017890.1">
    <property type="nucleotide sequence ID" value="NZ_CP016379.1"/>
</dbReference>
<keyword evidence="3" id="KW-1185">Reference proteome</keyword>
<feature type="transmembrane region" description="Helical" evidence="1">
    <location>
        <begin position="7"/>
        <end position="24"/>
    </location>
</feature>
<reference evidence="2 3" key="1">
    <citation type="submission" date="2016-07" db="EMBL/GenBank/DDBJ databases">
        <title>Genome and transcriptome analysis of iron-reducing fermentative bacteria Anoxybacter fermentans.</title>
        <authorList>
            <person name="Zeng X."/>
            <person name="Shao Z."/>
        </authorList>
    </citation>
    <scope>NUCLEOTIDE SEQUENCE [LARGE SCALE GENOMIC DNA]</scope>
    <source>
        <strain evidence="2 3">DY22613</strain>
    </source>
</reference>
<accession>A0A3S9T1Y2</accession>
<dbReference type="EMBL" id="CP016379">
    <property type="protein sequence ID" value="AZR74530.1"/>
    <property type="molecule type" value="Genomic_DNA"/>
</dbReference>
<organism evidence="2 3">
    <name type="scientific">Anoxybacter fermentans</name>
    <dbReference type="NCBI Taxonomy" id="1323375"/>
    <lineage>
        <taxon>Bacteria</taxon>
        <taxon>Bacillati</taxon>
        <taxon>Bacillota</taxon>
        <taxon>Clostridia</taxon>
        <taxon>Halanaerobiales</taxon>
        <taxon>Anoxybacter</taxon>
    </lineage>
</organism>
<keyword evidence="1" id="KW-0812">Transmembrane</keyword>
<sequence>MRKRSFILIYCLIGILLFLTYLFISDPTQFNETDLFYHKDAIKLSKELARETWRDFDLTQIPVAYRKGDREYLVINDQVKARKPVLPVLAATAFLVDGQIQAFVPGKTEMDRIGVLVEGVTNGSVEEIFIQRFSFAEEDKVPDSLYLAVILHEAFHVYQLEQWGFKLLENTRELTNISEKEEKRIEEQLINLTKDQHISEWYQKEADLLFRILNAETKEKVLFLLNEFFDIRDTRRSRIKELLGIKGYMIAVAYERFYELMEGTATYFMVTALQKKGEEELMQQFLKRLEHLEKDKNRFYTLGMGICLVLDKWGQKGWHQHLFKSEVEPISLEELLHKMLKAN</sequence>
<evidence type="ECO:0000256" key="1">
    <source>
        <dbReference type="SAM" id="Phobius"/>
    </source>
</evidence>
<name>A0A3S9T1Y2_9FIRM</name>
<keyword evidence="1" id="KW-1133">Transmembrane helix</keyword>
<dbReference type="AlphaFoldDB" id="A0A3S9T1Y2"/>
<gene>
    <name evidence="2" type="ORF">BBF96_14730</name>
</gene>
<protein>
    <submittedName>
        <fullName evidence="2">Uncharacterized protein</fullName>
    </submittedName>
</protein>